<dbReference type="Proteomes" id="UP000050326">
    <property type="component" value="Unassembled WGS sequence"/>
</dbReference>
<proteinExistence type="predicted"/>
<dbReference type="InterPro" id="IPR003251">
    <property type="entry name" value="Rr_diiron-bd_dom"/>
</dbReference>
<dbReference type="AlphaFoldDB" id="A0A0P8X524"/>
<dbReference type="GO" id="GO:0016491">
    <property type="term" value="F:oxidoreductase activity"/>
    <property type="evidence" value="ECO:0007669"/>
    <property type="project" value="InterPro"/>
</dbReference>
<dbReference type="CDD" id="cd00657">
    <property type="entry name" value="Ferritin_like"/>
    <property type="match status" value="1"/>
</dbReference>
<dbReference type="OrthoDB" id="3231985at2"/>
<feature type="domain" description="Rubrerythrin diiron-binding" evidence="1">
    <location>
        <begin position="14"/>
        <end position="125"/>
    </location>
</feature>
<dbReference type="RefSeq" id="WP_152967674.1">
    <property type="nucleotide sequence ID" value="NZ_LKET01000016.1"/>
</dbReference>
<comment type="caution">
    <text evidence="2">The sequence shown here is derived from an EMBL/GenBank/DDBJ whole genome shotgun (WGS) entry which is preliminary data.</text>
</comment>
<evidence type="ECO:0000313" key="3">
    <source>
        <dbReference type="Proteomes" id="UP000050326"/>
    </source>
</evidence>
<accession>A0A0P8X524</accession>
<dbReference type="Pfam" id="PF02915">
    <property type="entry name" value="Rubrerythrin"/>
    <property type="match status" value="1"/>
</dbReference>
<dbReference type="SUPFAM" id="SSF47240">
    <property type="entry name" value="Ferritin-like"/>
    <property type="match status" value="1"/>
</dbReference>
<keyword evidence="3" id="KW-1185">Reference proteome</keyword>
<gene>
    <name evidence="2" type="ORF">OXPF_03510</name>
</gene>
<dbReference type="Gene3D" id="1.20.1260.10">
    <property type="match status" value="1"/>
</dbReference>
<reference evidence="2 3" key="1">
    <citation type="submission" date="2015-09" db="EMBL/GenBank/DDBJ databases">
        <title>Genome sequence of Oxobacter pfennigii DSM 3222.</title>
        <authorList>
            <person name="Poehlein A."/>
            <person name="Bengelsdorf F.R."/>
            <person name="Schiel-Bengelsdorf B."/>
            <person name="Duerre P."/>
            <person name="Daniel R."/>
        </authorList>
    </citation>
    <scope>NUCLEOTIDE SEQUENCE [LARGE SCALE GENOMIC DNA]</scope>
    <source>
        <strain evidence="2 3">DSM 3222</strain>
    </source>
</reference>
<evidence type="ECO:0000259" key="1">
    <source>
        <dbReference type="Pfam" id="PF02915"/>
    </source>
</evidence>
<dbReference type="InterPro" id="IPR012347">
    <property type="entry name" value="Ferritin-like"/>
</dbReference>
<dbReference type="InterPro" id="IPR009078">
    <property type="entry name" value="Ferritin-like_SF"/>
</dbReference>
<sequence length="138" mass="15878">MVNNIKLINMIQKFIIEESTDSLFYKKLSENAPNDLAKEILTGLSIDEESHAESLKKAYCYLTGSAFIMPAIMTPEVPSFEEALMMSMQNETKDYKKYGEQFIKSTDKYLNHLFFMIKTNEGQHALRIPLLLEDLEAI</sequence>
<dbReference type="GO" id="GO:0046872">
    <property type="term" value="F:metal ion binding"/>
    <property type="evidence" value="ECO:0007669"/>
    <property type="project" value="InterPro"/>
</dbReference>
<protein>
    <submittedName>
        <fullName evidence="2">Rubrerythrin</fullName>
    </submittedName>
</protein>
<dbReference type="EMBL" id="LKET01000016">
    <property type="protein sequence ID" value="KPU45883.1"/>
    <property type="molecule type" value="Genomic_DNA"/>
</dbReference>
<dbReference type="STRING" id="36849.OXPF_03510"/>
<name>A0A0P8X524_9CLOT</name>
<organism evidence="2 3">
    <name type="scientific">Oxobacter pfennigii</name>
    <dbReference type="NCBI Taxonomy" id="36849"/>
    <lineage>
        <taxon>Bacteria</taxon>
        <taxon>Bacillati</taxon>
        <taxon>Bacillota</taxon>
        <taxon>Clostridia</taxon>
        <taxon>Eubacteriales</taxon>
        <taxon>Clostridiaceae</taxon>
        <taxon>Oxobacter</taxon>
    </lineage>
</organism>
<evidence type="ECO:0000313" key="2">
    <source>
        <dbReference type="EMBL" id="KPU45883.1"/>
    </source>
</evidence>